<reference evidence="2" key="2">
    <citation type="journal article" date="2015" name="Data Brief">
        <title>Shoot transcriptome of the giant reed, Arundo donax.</title>
        <authorList>
            <person name="Barrero R.A."/>
            <person name="Guerrero F.D."/>
            <person name="Moolhuijzen P."/>
            <person name="Goolsby J.A."/>
            <person name="Tidwell J."/>
            <person name="Bellgard S.E."/>
            <person name="Bellgard M.I."/>
        </authorList>
    </citation>
    <scope>NUCLEOTIDE SEQUENCE</scope>
    <source>
        <tissue evidence="2">Shoot tissue taken approximately 20 cm above the soil surface</tissue>
    </source>
</reference>
<evidence type="ECO:0000313" key="2">
    <source>
        <dbReference type="EMBL" id="JAE38245.1"/>
    </source>
</evidence>
<accession>A0A0A9HM74</accession>
<dbReference type="EMBL" id="GBRH01159651">
    <property type="protein sequence ID" value="JAE38245.1"/>
    <property type="molecule type" value="Transcribed_RNA"/>
</dbReference>
<organism evidence="2">
    <name type="scientific">Arundo donax</name>
    <name type="common">Giant reed</name>
    <name type="synonym">Donax arundinaceus</name>
    <dbReference type="NCBI Taxonomy" id="35708"/>
    <lineage>
        <taxon>Eukaryota</taxon>
        <taxon>Viridiplantae</taxon>
        <taxon>Streptophyta</taxon>
        <taxon>Embryophyta</taxon>
        <taxon>Tracheophyta</taxon>
        <taxon>Spermatophyta</taxon>
        <taxon>Magnoliopsida</taxon>
        <taxon>Liliopsida</taxon>
        <taxon>Poales</taxon>
        <taxon>Poaceae</taxon>
        <taxon>PACMAD clade</taxon>
        <taxon>Arundinoideae</taxon>
        <taxon>Arundineae</taxon>
        <taxon>Arundo</taxon>
    </lineage>
</organism>
<dbReference type="AlphaFoldDB" id="A0A0A9HM74"/>
<reference evidence="2" key="1">
    <citation type="submission" date="2014-09" db="EMBL/GenBank/DDBJ databases">
        <authorList>
            <person name="Magalhaes I.L.F."/>
            <person name="Oliveira U."/>
            <person name="Santos F.R."/>
            <person name="Vidigal T.H.D.A."/>
            <person name="Brescovit A.D."/>
            <person name="Santos A.J."/>
        </authorList>
    </citation>
    <scope>NUCLEOTIDE SEQUENCE</scope>
    <source>
        <tissue evidence="2">Shoot tissue taken approximately 20 cm above the soil surface</tissue>
    </source>
</reference>
<evidence type="ECO:0000256" key="1">
    <source>
        <dbReference type="SAM" id="MobiDB-lite"/>
    </source>
</evidence>
<protein>
    <submittedName>
        <fullName evidence="2">Uncharacterized protein</fullName>
    </submittedName>
</protein>
<sequence>MIKAISSAGNFFEGLTCIHYKVYCRNRWIPRGLPWTSHKFDGPWQVTRTGALLLPARWIKAARASCQPAHRRRREATHLHVRVAIEAACPRIHVARPSGCRFASSRRPPPLWLLFAGADGEGGGATSTGGGGDAGPVEEEGVAHLFGAPEEDAMEDLGPGDGRRS</sequence>
<name>A0A0A9HM74_ARUDO</name>
<feature type="region of interest" description="Disordered" evidence="1">
    <location>
        <begin position="146"/>
        <end position="165"/>
    </location>
</feature>
<proteinExistence type="predicted"/>